<dbReference type="AlphaFoldDB" id="J9C6I1"/>
<keyword evidence="1" id="KW-0472">Membrane</keyword>
<comment type="caution">
    <text evidence="2">The sequence shown here is derived from an EMBL/GenBank/DDBJ whole genome shotgun (WGS) entry which is preliminary data.</text>
</comment>
<feature type="transmembrane region" description="Helical" evidence="1">
    <location>
        <begin position="27"/>
        <end position="48"/>
    </location>
</feature>
<name>J9C6I1_9ZZZZ</name>
<evidence type="ECO:0000256" key="1">
    <source>
        <dbReference type="SAM" id="Phobius"/>
    </source>
</evidence>
<organism evidence="2">
    <name type="scientific">gut metagenome</name>
    <dbReference type="NCBI Taxonomy" id="749906"/>
    <lineage>
        <taxon>unclassified sequences</taxon>
        <taxon>metagenomes</taxon>
        <taxon>organismal metagenomes</taxon>
    </lineage>
</organism>
<reference evidence="2" key="1">
    <citation type="journal article" date="2012" name="PLoS ONE">
        <title>Gene sets for utilization of primary and secondary nutrition supplies in the distal gut of endangered iberian lynx.</title>
        <authorList>
            <person name="Alcaide M."/>
            <person name="Messina E."/>
            <person name="Richter M."/>
            <person name="Bargiela R."/>
            <person name="Peplies J."/>
            <person name="Huws S.A."/>
            <person name="Newbold C.J."/>
            <person name="Golyshin P.N."/>
            <person name="Simon M.A."/>
            <person name="Lopez G."/>
            <person name="Yakimov M.M."/>
            <person name="Ferrer M."/>
        </authorList>
    </citation>
    <scope>NUCLEOTIDE SEQUENCE</scope>
</reference>
<accession>J9C6I1</accession>
<evidence type="ECO:0000313" key="2">
    <source>
        <dbReference type="EMBL" id="EJW95450.1"/>
    </source>
</evidence>
<keyword evidence="1" id="KW-1133">Transmembrane helix</keyword>
<dbReference type="EMBL" id="AMCI01005801">
    <property type="protein sequence ID" value="EJW95450.1"/>
    <property type="molecule type" value="Genomic_DNA"/>
</dbReference>
<sequence length="54" mass="6560">MSPVKAVKFSQSYCTIYKSWKFSVNPYIFHFLLLLAPYKNIFTGWYLFRFSSHR</sequence>
<gene>
    <name evidence="2" type="ORF">EVA_16443</name>
</gene>
<proteinExistence type="predicted"/>
<keyword evidence="1" id="KW-0812">Transmembrane</keyword>
<protein>
    <submittedName>
        <fullName evidence="2">Uncharacterized protein</fullName>
    </submittedName>
</protein>